<dbReference type="OrthoDB" id="485556at2"/>
<protein>
    <recommendedName>
        <fullName evidence="3">Lipoprotein</fullName>
    </recommendedName>
</protein>
<reference evidence="1" key="1">
    <citation type="journal article" date="2014" name="Int. J. Syst. Evol. Microbiol.">
        <title>Complete genome sequence of Corynebacterium casei LMG S-19264T (=DSM 44701T), isolated from a smear-ripened cheese.</title>
        <authorList>
            <consortium name="US DOE Joint Genome Institute (JGI-PGF)"/>
            <person name="Walter F."/>
            <person name="Albersmeier A."/>
            <person name="Kalinowski J."/>
            <person name="Ruckert C."/>
        </authorList>
    </citation>
    <scope>NUCLEOTIDE SEQUENCE</scope>
    <source>
        <strain evidence="1">CGMCC 1.15360</strain>
    </source>
</reference>
<evidence type="ECO:0000313" key="1">
    <source>
        <dbReference type="EMBL" id="GGD56919.1"/>
    </source>
</evidence>
<gene>
    <name evidence="1" type="ORF">GCM10010990_02660</name>
</gene>
<evidence type="ECO:0008006" key="3">
    <source>
        <dbReference type="Google" id="ProtNLM"/>
    </source>
</evidence>
<dbReference type="AlphaFoldDB" id="A0A916YRB6"/>
<name>A0A916YRB6_9SPHN</name>
<comment type="caution">
    <text evidence="1">The sequence shown here is derived from an EMBL/GenBank/DDBJ whole genome shotgun (WGS) entry which is preliminary data.</text>
</comment>
<accession>A0A916YRB6</accession>
<sequence length="160" mass="17173">MKRLALLPALLLAGCGDSGEPAPTVEEPVESEAPPLPAFDMELPGPDQSDPQDLLDYWKGAVEAGDTDAARRAWRAEIRTGGTAPRWANMTDIAVSYGEGIEEGAAGSVYYNIPVWLAGTNVDQVETMLTGTMVLRRVNDVPGASADELSWRIDSIDWEG</sequence>
<dbReference type="Proteomes" id="UP000612349">
    <property type="component" value="Unassembled WGS sequence"/>
</dbReference>
<reference evidence="1" key="2">
    <citation type="submission" date="2020-09" db="EMBL/GenBank/DDBJ databases">
        <authorList>
            <person name="Sun Q."/>
            <person name="Zhou Y."/>
        </authorList>
    </citation>
    <scope>NUCLEOTIDE SEQUENCE</scope>
    <source>
        <strain evidence="1">CGMCC 1.15360</strain>
    </source>
</reference>
<keyword evidence="2" id="KW-1185">Reference proteome</keyword>
<proteinExistence type="predicted"/>
<dbReference type="RefSeq" id="WP_066772618.1">
    <property type="nucleotide sequence ID" value="NZ_BMIP01000001.1"/>
</dbReference>
<evidence type="ECO:0000313" key="2">
    <source>
        <dbReference type="Proteomes" id="UP000612349"/>
    </source>
</evidence>
<dbReference type="EMBL" id="BMIP01000001">
    <property type="protein sequence ID" value="GGD56919.1"/>
    <property type="molecule type" value="Genomic_DNA"/>
</dbReference>
<dbReference type="PROSITE" id="PS51257">
    <property type="entry name" value="PROKAR_LIPOPROTEIN"/>
    <property type="match status" value="1"/>
</dbReference>
<organism evidence="1 2">
    <name type="scientific">Croceicoccus mobilis</name>
    <dbReference type="NCBI Taxonomy" id="1703339"/>
    <lineage>
        <taxon>Bacteria</taxon>
        <taxon>Pseudomonadati</taxon>
        <taxon>Pseudomonadota</taxon>
        <taxon>Alphaproteobacteria</taxon>
        <taxon>Sphingomonadales</taxon>
        <taxon>Erythrobacteraceae</taxon>
        <taxon>Croceicoccus</taxon>
    </lineage>
</organism>